<evidence type="ECO:0000256" key="1">
    <source>
        <dbReference type="ARBA" id="ARBA00004651"/>
    </source>
</evidence>
<dbReference type="EMBL" id="PZKF01000001">
    <property type="protein sequence ID" value="PTE19230.1"/>
    <property type="molecule type" value="Genomic_DNA"/>
</dbReference>
<keyword evidence="15" id="KW-1185">Reference proteome</keyword>
<feature type="transmembrane region" description="Helical" evidence="12">
    <location>
        <begin position="39"/>
        <end position="56"/>
    </location>
</feature>
<dbReference type="Proteomes" id="UP000241899">
    <property type="component" value="Unassembled WGS sequence"/>
</dbReference>
<evidence type="ECO:0000259" key="13">
    <source>
        <dbReference type="Pfam" id="PF01292"/>
    </source>
</evidence>
<reference evidence="14 15" key="1">
    <citation type="submission" date="2018-03" db="EMBL/GenBank/DDBJ databases">
        <title>Rhodobacter veldkampii.</title>
        <authorList>
            <person name="Meyer T.E."/>
            <person name="Miller S."/>
            <person name="Lodha T."/>
            <person name="Gandham S."/>
            <person name="Chintalapati S."/>
            <person name="Chintalapati V.R."/>
        </authorList>
    </citation>
    <scope>NUCLEOTIDE SEQUENCE [LARGE SCALE GENOMIC DNA]</scope>
    <source>
        <strain evidence="14 15">DSM 11550</strain>
    </source>
</reference>
<keyword evidence="7" id="KW-0479">Metal-binding</keyword>
<name>A0A2T4JMW1_9RHOB</name>
<proteinExistence type="inferred from homology"/>
<evidence type="ECO:0000256" key="7">
    <source>
        <dbReference type="ARBA" id="ARBA00022723"/>
    </source>
</evidence>
<keyword evidence="10" id="KW-0408">Iron</keyword>
<keyword evidence="4" id="KW-1003">Cell membrane</keyword>
<feature type="domain" description="Cytochrome b561 bacterial/Ni-hydrogenase" evidence="13">
    <location>
        <begin position="23"/>
        <end position="209"/>
    </location>
</feature>
<keyword evidence="3" id="KW-0813">Transport</keyword>
<evidence type="ECO:0000256" key="4">
    <source>
        <dbReference type="ARBA" id="ARBA00022475"/>
    </source>
</evidence>
<evidence type="ECO:0000256" key="8">
    <source>
        <dbReference type="ARBA" id="ARBA00022982"/>
    </source>
</evidence>
<dbReference type="InterPro" id="IPR051542">
    <property type="entry name" value="Hydrogenase_cytochrome"/>
</dbReference>
<feature type="transmembrane region" description="Helical" evidence="12">
    <location>
        <begin position="167"/>
        <end position="194"/>
    </location>
</feature>
<evidence type="ECO:0000256" key="9">
    <source>
        <dbReference type="ARBA" id="ARBA00022989"/>
    </source>
</evidence>
<comment type="caution">
    <text evidence="14">The sequence shown here is derived from an EMBL/GenBank/DDBJ whole genome shotgun (WGS) entry which is preliminary data.</text>
</comment>
<evidence type="ECO:0000256" key="11">
    <source>
        <dbReference type="ARBA" id="ARBA00023136"/>
    </source>
</evidence>
<evidence type="ECO:0000256" key="3">
    <source>
        <dbReference type="ARBA" id="ARBA00022448"/>
    </source>
</evidence>
<evidence type="ECO:0000256" key="10">
    <source>
        <dbReference type="ARBA" id="ARBA00023004"/>
    </source>
</evidence>
<dbReference type="InterPro" id="IPR000516">
    <property type="entry name" value="Ni-dep_Hydgase_cyt-B"/>
</dbReference>
<comment type="similarity">
    <text evidence="2">Belongs to the HupC/HyaC/HydC family.</text>
</comment>
<dbReference type="GO" id="GO:0009055">
    <property type="term" value="F:electron transfer activity"/>
    <property type="evidence" value="ECO:0007669"/>
    <property type="project" value="InterPro"/>
</dbReference>
<evidence type="ECO:0000313" key="14">
    <source>
        <dbReference type="EMBL" id="PTE19230.1"/>
    </source>
</evidence>
<feature type="transmembrane region" description="Helical" evidence="12">
    <location>
        <begin position="62"/>
        <end position="85"/>
    </location>
</feature>
<dbReference type="InterPro" id="IPR016174">
    <property type="entry name" value="Di-haem_cyt_TM"/>
</dbReference>
<evidence type="ECO:0000256" key="5">
    <source>
        <dbReference type="ARBA" id="ARBA00022617"/>
    </source>
</evidence>
<comment type="subcellular location">
    <subcellularLocation>
        <location evidence="1">Cell membrane</location>
        <topology evidence="1">Multi-pass membrane protein</topology>
    </subcellularLocation>
</comment>
<organism evidence="14 15">
    <name type="scientific">Phaeovulum veldkampii DSM 11550</name>
    <dbReference type="NCBI Taxonomy" id="1185920"/>
    <lineage>
        <taxon>Bacteria</taxon>
        <taxon>Pseudomonadati</taxon>
        <taxon>Pseudomonadota</taxon>
        <taxon>Alphaproteobacteria</taxon>
        <taxon>Rhodobacterales</taxon>
        <taxon>Paracoccaceae</taxon>
        <taxon>Phaeovulum</taxon>
    </lineage>
</organism>
<dbReference type="PRINTS" id="PR00161">
    <property type="entry name" value="NIHGNASECYTB"/>
</dbReference>
<dbReference type="RefSeq" id="WP_107323361.1">
    <property type="nucleotide sequence ID" value="NZ_NHSP01000027.1"/>
</dbReference>
<evidence type="ECO:0000256" key="6">
    <source>
        <dbReference type="ARBA" id="ARBA00022692"/>
    </source>
</evidence>
<evidence type="ECO:0000256" key="12">
    <source>
        <dbReference type="SAM" id="Phobius"/>
    </source>
</evidence>
<keyword evidence="9 12" id="KW-1133">Transmembrane helix</keyword>
<sequence>MTDTATTPTPDGSAKGNIRCVLVYPAFNRIWHWSQAGSIFLLMFTGARLMGMHQILSFETAVTVHTLTALALLLLWLFATFWLFTTEAWKQFIPKTEGLFRVMRFYAWGVFHGEEHPYRKSYKRRHNPLQALAYLAVKIALFPAIWVSGLIYLGYGLWDDLDNASFLLQIVANIHILSAFSIAAFVVVHTYLLTIGHGFLHHIRPMIFGFEKVELTAEEEAYFMADMPERLRTPRH</sequence>
<dbReference type="GO" id="GO:0005886">
    <property type="term" value="C:plasma membrane"/>
    <property type="evidence" value="ECO:0007669"/>
    <property type="project" value="UniProtKB-SubCell"/>
</dbReference>
<feature type="transmembrane region" description="Helical" evidence="12">
    <location>
        <begin position="131"/>
        <end position="155"/>
    </location>
</feature>
<dbReference type="OrthoDB" id="1117555at2"/>
<dbReference type="PANTHER" id="PTHR30485">
    <property type="entry name" value="NI/FE-HYDROGENASE 1 B-TYPE CYTOCHROME SUBUNIT"/>
    <property type="match status" value="1"/>
</dbReference>
<evidence type="ECO:0000313" key="15">
    <source>
        <dbReference type="Proteomes" id="UP000241899"/>
    </source>
</evidence>
<keyword evidence="8" id="KW-0249">Electron transport</keyword>
<evidence type="ECO:0000256" key="2">
    <source>
        <dbReference type="ARBA" id="ARBA00008622"/>
    </source>
</evidence>
<gene>
    <name evidence="14" type="ORF">C5F46_00285</name>
</gene>
<keyword evidence="5" id="KW-0349">Heme</keyword>
<dbReference type="GO" id="GO:0020037">
    <property type="term" value="F:heme binding"/>
    <property type="evidence" value="ECO:0007669"/>
    <property type="project" value="TreeGrafter"/>
</dbReference>
<keyword evidence="6 12" id="KW-0812">Transmembrane</keyword>
<protein>
    <submittedName>
        <fullName evidence="14">Cytochrome B</fullName>
    </submittedName>
</protein>
<dbReference type="GO" id="GO:0005506">
    <property type="term" value="F:iron ion binding"/>
    <property type="evidence" value="ECO:0007669"/>
    <property type="project" value="InterPro"/>
</dbReference>
<accession>A0A2T4JMW1</accession>
<dbReference type="PANTHER" id="PTHR30485:SF1">
    <property type="entry name" value="CYTOCHROME YDHU-RELATED"/>
    <property type="match status" value="1"/>
</dbReference>
<dbReference type="AlphaFoldDB" id="A0A2T4JMW1"/>
<keyword evidence="11 12" id="KW-0472">Membrane</keyword>
<dbReference type="GO" id="GO:0022904">
    <property type="term" value="P:respiratory electron transport chain"/>
    <property type="evidence" value="ECO:0007669"/>
    <property type="project" value="InterPro"/>
</dbReference>
<dbReference type="SUPFAM" id="SSF81342">
    <property type="entry name" value="Transmembrane di-heme cytochromes"/>
    <property type="match status" value="1"/>
</dbReference>
<dbReference type="Pfam" id="PF01292">
    <property type="entry name" value="Ni_hydr_CYTB"/>
    <property type="match status" value="1"/>
</dbReference>
<dbReference type="Gene3D" id="1.20.950.20">
    <property type="entry name" value="Transmembrane di-heme cytochromes, Chain C"/>
    <property type="match status" value="1"/>
</dbReference>
<dbReference type="InterPro" id="IPR011577">
    <property type="entry name" value="Cyt_b561_bac/Ni-Hgenase"/>
</dbReference>